<dbReference type="AlphaFoldDB" id="A0AAJ1IE51"/>
<protein>
    <recommendedName>
        <fullName evidence="4">DUF4397 domain-containing protein</fullName>
    </recommendedName>
</protein>
<evidence type="ECO:0000313" key="3">
    <source>
        <dbReference type="Proteomes" id="UP001221217"/>
    </source>
</evidence>
<sequence length="134" mass="14642">MKKIIIVLMIMAVGLSSCSLLNLQGIEVINDSESDNIAYVFISPSTDSSWGDNLLGDDDSIAPGESQFFGLTADTYDILLVFDDAEYTGGAYYEIEVGMFTQHQVSMDESYIQLLTAEDSRAVSKSSDSRSLTK</sequence>
<name>A0AAJ1IE51_9SPIO</name>
<reference evidence="2 3" key="1">
    <citation type="submission" date="2022-12" db="EMBL/GenBank/DDBJ databases">
        <title>Metagenome assembled genome from gulf of manar.</title>
        <authorList>
            <person name="Kohli P."/>
            <person name="Pk S."/>
            <person name="Venkata Ramana C."/>
            <person name="Sasikala C."/>
        </authorList>
    </citation>
    <scope>NUCLEOTIDE SEQUENCE [LARGE SCALE GENOMIC DNA]</scope>
    <source>
        <strain evidence="2">JB008</strain>
    </source>
</reference>
<accession>A0AAJ1IE51</accession>
<comment type="caution">
    <text evidence="2">The sequence shown here is derived from an EMBL/GenBank/DDBJ whole genome shotgun (WGS) entry which is preliminary data.</text>
</comment>
<keyword evidence="1" id="KW-0732">Signal</keyword>
<gene>
    <name evidence="2" type="ORF">PQJ61_12780</name>
</gene>
<organism evidence="2 3">
    <name type="scientific">Candidatus Thalassospirochaeta sargassi</name>
    <dbReference type="NCBI Taxonomy" id="3119039"/>
    <lineage>
        <taxon>Bacteria</taxon>
        <taxon>Pseudomonadati</taxon>
        <taxon>Spirochaetota</taxon>
        <taxon>Spirochaetia</taxon>
        <taxon>Spirochaetales</taxon>
        <taxon>Spirochaetaceae</taxon>
        <taxon>Candidatus Thalassospirochaeta</taxon>
    </lineage>
</organism>
<evidence type="ECO:0000313" key="2">
    <source>
        <dbReference type="EMBL" id="MDC7227632.1"/>
    </source>
</evidence>
<dbReference type="EMBL" id="JAQQAL010000029">
    <property type="protein sequence ID" value="MDC7227632.1"/>
    <property type="molecule type" value="Genomic_DNA"/>
</dbReference>
<feature type="chain" id="PRO_5042572367" description="DUF4397 domain-containing protein" evidence="1">
    <location>
        <begin position="20"/>
        <end position="134"/>
    </location>
</feature>
<proteinExistence type="predicted"/>
<evidence type="ECO:0000256" key="1">
    <source>
        <dbReference type="SAM" id="SignalP"/>
    </source>
</evidence>
<dbReference type="PROSITE" id="PS51257">
    <property type="entry name" value="PROKAR_LIPOPROTEIN"/>
    <property type="match status" value="1"/>
</dbReference>
<evidence type="ECO:0008006" key="4">
    <source>
        <dbReference type="Google" id="ProtNLM"/>
    </source>
</evidence>
<dbReference type="Proteomes" id="UP001221217">
    <property type="component" value="Unassembled WGS sequence"/>
</dbReference>
<feature type="signal peptide" evidence="1">
    <location>
        <begin position="1"/>
        <end position="19"/>
    </location>
</feature>